<protein>
    <submittedName>
        <fullName evidence="15">Protein gooseberry</fullName>
    </submittedName>
</protein>
<dbReference type="GO" id="GO:0000981">
    <property type="term" value="F:DNA-binding transcription factor activity, RNA polymerase II-specific"/>
    <property type="evidence" value="ECO:0007669"/>
    <property type="project" value="InterPro"/>
</dbReference>
<evidence type="ECO:0000256" key="8">
    <source>
        <dbReference type="ARBA" id="ARBA00023163"/>
    </source>
</evidence>
<comment type="similarity">
    <text evidence="2">Belongs to the paired homeobox family.</text>
</comment>
<evidence type="ECO:0000256" key="4">
    <source>
        <dbReference type="ARBA" id="ARBA00022724"/>
    </source>
</evidence>
<evidence type="ECO:0000313" key="15">
    <source>
        <dbReference type="EMBL" id="KYN04283.1"/>
    </source>
</evidence>
<dbReference type="InterPro" id="IPR001523">
    <property type="entry name" value="Paired_dom"/>
</dbReference>
<dbReference type="InterPro" id="IPR009057">
    <property type="entry name" value="Homeodomain-like_sf"/>
</dbReference>
<dbReference type="GO" id="GO:0005634">
    <property type="term" value="C:nucleus"/>
    <property type="evidence" value="ECO:0007669"/>
    <property type="project" value="UniProtKB-SubCell"/>
</dbReference>
<dbReference type="GO" id="GO:0007365">
    <property type="term" value="P:periodic partitioning"/>
    <property type="evidence" value="ECO:0007669"/>
    <property type="project" value="UniProtKB-ARBA"/>
</dbReference>
<gene>
    <name evidence="15" type="ORF">ALC62_05049</name>
</gene>
<evidence type="ECO:0000256" key="5">
    <source>
        <dbReference type="ARBA" id="ARBA00023015"/>
    </source>
</evidence>
<keyword evidence="16" id="KW-1185">Reference proteome</keyword>
<evidence type="ECO:0000313" key="16">
    <source>
        <dbReference type="Proteomes" id="UP000078542"/>
    </source>
</evidence>
<keyword evidence="5" id="KW-0805">Transcription regulation</keyword>
<evidence type="ECO:0000256" key="12">
    <source>
        <dbReference type="SAM" id="MobiDB-lite"/>
    </source>
</evidence>
<dbReference type="Gene3D" id="1.10.10.60">
    <property type="entry name" value="Homeodomain-like"/>
    <property type="match status" value="1"/>
</dbReference>
<feature type="domain" description="Paired" evidence="14">
    <location>
        <begin position="16"/>
        <end position="143"/>
    </location>
</feature>
<dbReference type="PROSITE" id="PS00027">
    <property type="entry name" value="HOMEOBOX_1"/>
    <property type="match status" value="1"/>
</dbReference>
<dbReference type="SMART" id="SM00351">
    <property type="entry name" value="PAX"/>
    <property type="match status" value="1"/>
</dbReference>
<keyword evidence="6 10" id="KW-0238">DNA-binding</keyword>
<dbReference type="Proteomes" id="UP000078542">
    <property type="component" value="Unassembled WGS sequence"/>
</dbReference>
<evidence type="ECO:0000256" key="3">
    <source>
        <dbReference type="ARBA" id="ARBA00022473"/>
    </source>
</evidence>
<reference evidence="15 16" key="1">
    <citation type="submission" date="2016-03" db="EMBL/GenBank/DDBJ databases">
        <title>Cyphomyrmex costatus WGS genome.</title>
        <authorList>
            <person name="Nygaard S."/>
            <person name="Hu H."/>
            <person name="Boomsma J."/>
            <person name="Zhang G."/>
        </authorList>
    </citation>
    <scope>NUCLEOTIDE SEQUENCE [LARGE SCALE GENOMIC DNA]</scope>
    <source>
        <strain evidence="15">MS0001</strain>
        <tissue evidence="15">Whole body</tissue>
    </source>
</reference>
<dbReference type="InterPro" id="IPR017970">
    <property type="entry name" value="Homeobox_CS"/>
</dbReference>
<evidence type="ECO:0000256" key="7">
    <source>
        <dbReference type="ARBA" id="ARBA00023155"/>
    </source>
</evidence>
<dbReference type="EMBL" id="KQ977279">
    <property type="protein sequence ID" value="KYN04283.1"/>
    <property type="molecule type" value="Genomic_DNA"/>
</dbReference>
<dbReference type="PANTHER" id="PTHR45636">
    <property type="entry name" value="PAIRED BOX PROTEIN PAX-6-RELATED-RELATED"/>
    <property type="match status" value="1"/>
</dbReference>
<proteinExistence type="inferred from homology"/>
<dbReference type="FunFam" id="1.10.10.60:FF:000679">
    <property type="entry name" value="Homeobox protein aristaless"/>
    <property type="match status" value="1"/>
</dbReference>
<dbReference type="GO" id="GO:0009791">
    <property type="term" value="P:post-embryonic development"/>
    <property type="evidence" value="ECO:0007669"/>
    <property type="project" value="UniProtKB-ARBA"/>
</dbReference>
<dbReference type="Pfam" id="PF00046">
    <property type="entry name" value="Homeodomain"/>
    <property type="match status" value="1"/>
</dbReference>
<dbReference type="PANTHER" id="PTHR45636:SF3">
    <property type="entry name" value="PROTEIN GOOSEBERRY-RELATED"/>
    <property type="match status" value="1"/>
</dbReference>
<keyword evidence="4" id="KW-0563">Paired box</keyword>
<dbReference type="PROSITE" id="PS50071">
    <property type="entry name" value="HOMEOBOX_2"/>
    <property type="match status" value="1"/>
</dbReference>
<feature type="region of interest" description="Disordered" evidence="12">
    <location>
        <begin position="188"/>
        <end position="217"/>
    </location>
</feature>
<dbReference type="InterPro" id="IPR043565">
    <property type="entry name" value="PAX_fam"/>
</dbReference>
<accession>A0A195CUC6</accession>
<keyword evidence="7 10" id="KW-0371">Homeobox</keyword>
<dbReference type="CDD" id="cd00131">
    <property type="entry name" value="PAX"/>
    <property type="match status" value="1"/>
</dbReference>
<dbReference type="CDD" id="cd00086">
    <property type="entry name" value="homeodomain"/>
    <property type="match status" value="1"/>
</dbReference>
<evidence type="ECO:0000256" key="1">
    <source>
        <dbReference type="ARBA" id="ARBA00004123"/>
    </source>
</evidence>
<dbReference type="SUPFAM" id="SSF46689">
    <property type="entry name" value="Homeodomain-like"/>
    <property type="match status" value="2"/>
</dbReference>
<evidence type="ECO:0000256" key="9">
    <source>
        <dbReference type="ARBA" id="ARBA00023242"/>
    </source>
</evidence>
<feature type="region of interest" description="Disordered" evidence="12">
    <location>
        <begin position="429"/>
        <end position="450"/>
    </location>
</feature>
<comment type="subcellular location">
    <subcellularLocation>
        <location evidence="1 10 11">Nucleus</location>
    </subcellularLocation>
</comment>
<feature type="DNA-binding region" description="Homeobox" evidence="10">
    <location>
        <begin position="210"/>
        <end position="269"/>
    </location>
</feature>
<dbReference type="Gene3D" id="1.10.10.10">
    <property type="entry name" value="Winged helix-like DNA-binding domain superfamily/Winged helix DNA-binding domain"/>
    <property type="match status" value="2"/>
</dbReference>
<keyword evidence="3" id="KW-0217">Developmental protein</keyword>
<organism evidence="15 16">
    <name type="scientific">Cyphomyrmex costatus</name>
    <dbReference type="NCBI Taxonomy" id="456900"/>
    <lineage>
        <taxon>Eukaryota</taxon>
        <taxon>Metazoa</taxon>
        <taxon>Ecdysozoa</taxon>
        <taxon>Arthropoda</taxon>
        <taxon>Hexapoda</taxon>
        <taxon>Insecta</taxon>
        <taxon>Pterygota</taxon>
        <taxon>Neoptera</taxon>
        <taxon>Endopterygota</taxon>
        <taxon>Hymenoptera</taxon>
        <taxon>Apocrita</taxon>
        <taxon>Aculeata</taxon>
        <taxon>Formicoidea</taxon>
        <taxon>Formicidae</taxon>
        <taxon>Myrmicinae</taxon>
        <taxon>Cyphomyrmex</taxon>
    </lineage>
</organism>
<feature type="domain" description="Homeobox" evidence="13">
    <location>
        <begin position="208"/>
        <end position="268"/>
    </location>
</feature>
<evidence type="ECO:0000259" key="13">
    <source>
        <dbReference type="PROSITE" id="PS50071"/>
    </source>
</evidence>
<dbReference type="Pfam" id="PF00292">
    <property type="entry name" value="PAX"/>
    <property type="match status" value="1"/>
</dbReference>
<evidence type="ECO:0000256" key="10">
    <source>
        <dbReference type="PROSITE-ProRule" id="PRU00108"/>
    </source>
</evidence>
<dbReference type="PROSITE" id="PS00034">
    <property type="entry name" value="PAIRED_1"/>
    <property type="match status" value="1"/>
</dbReference>
<evidence type="ECO:0000256" key="11">
    <source>
        <dbReference type="RuleBase" id="RU000682"/>
    </source>
</evidence>
<dbReference type="InterPro" id="IPR043182">
    <property type="entry name" value="PAIRED_DNA-bd_dom"/>
</dbReference>
<dbReference type="PROSITE" id="PS51057">
    <property type="entry name" value="PAIRED_2"/>
    <property type="match status" value="1"/>
</dbReference>
<keyword evidence="9 10" id="KW-0539">Nucleus</keyword>
<dbReference type="FunFam" id="1.10.10.10:FF:000031">
    <property type="entry name" value="Paired box protein Pax-7"/>
    <property type="match status" value="1"/>
</dbReference>
<dbReference type="FunFam" id="1.10.10.10:FF:000003">
    <property type="entry name" value="Paired box protein Pax-6"/>
    <property type="match status" value="1"/>
</dbReference>
<dbReference type="InterPro" id="IPR036388">
    <property type="entry name" value="WH-like_DNA-bd_sf"/>
</dbReference>
<dbReference type="GO" id="GO:0000978">
    <property type="term" value="F:RNA polymerase II cis-regulatory region sequence-specific DNA binding"/>
    <property type="evidence" value="ECO:0007669"/>
    <property type="project" value="TreeGrafter"/>
</dbReference>
<keyword evidence="8" id="KW-0804">Transcription</keyword>
<dbReference type="SMART" id="SM00389">
    <property type="entry name" value="HOX"/>
    <property type="match status" value="1"/>
</dbReference>
<dbReference type="AlphaFoldDB" id="A0A195CUC6"/>
<dbReference type="InterPro" id="IPR001356">
    <property type="entry name" value="HD"/>
</dbReference>
<sequence length="450" mass="49012">MTCHYGKRFCVITFAGQGRVNQLGGVFINGRPLPNHIRLKIVEMAAAGVRPCVISRQLRVSHGCVSKILNRYQETGSIRPGVIGGSKPRVATPEVEARIEDLRRQNPGIFSWEIREKLIKQDGVCDKASAPSVSSITRLLRGPANQTRPGDDLRRNHSIDGILVNSPVINAAISCKNYLYNTYIHGKKAGSSGDDSDTESEPGIALKRKQRRSRTTFTGEQLEQLEAAFHRTQYPDVYTREELAQKTKLTEARVQVWFSNRRARLRKQLNSQQLNAFNMSLPFQTQHYGNGAESYQSYGQASVAAAAATTAGYSQHYNYGENYYAAQQQWPRATPDNYGLFNASHYGSSNLASNLTSTNLNLGSLGGSVSPTGSNMSACMVQGGASSSAVPVSTGMVPHVTPHSPSEAKSGYPYLGSIDSQVCGRVHNRTKSRAGDTGPRPIHVHAASGL</sequence>
<name>A0A195CUC6_9HYME</name>
<dbReference type="STRING" id="456900.A0A195CUC6"/>
<dbReference type="PRINTS" id="PR00027">
    <property type="entry name" value="PAIREDBOX"/>
</dbReference>
<evidence type="ECO:0000259" key="14">
    <source>
        <dbReference type="PROSITE" id="PS51057"/>
    </source>
</evidence>
<evidence type="ECO:0000256" key="2">
    <source>
        <dbReference type="ARBA" id="ARBA00005733"/>
    </source>
</evidence>
<evidence type="ECO:0000256" key="6">
    <source>
        <dbReference type="ARBA" id="ARBA00023125"/>
    </source>
</evidence>